<feature type="compositionally biased region" description="Basic residues" evidence="1">
    <location>
        <begin position="1"/>
        <end position="11"/>
    </location>
</feature>
<dbReference type="PROSITE" id="PS50821">
    <property type="entry name" value="PAZ"/>
    <property type="match status" value="1"/>
</dbReference>
<feature type="domain" description="Piwi" evidence="3">
    <location>
        <begin position="638"/>
        <end position="944"/>
    </location>
</feature>
<feature type="compositionally biased region" description="Low complexity" evidence="1">
    <location>
        <begin position="12"/>
        <end position="27"/>
    </location>
</feature>
<dbReference type="SUPFAM" id="SSF53098">
    <property type="entry name" value="Ribonuclease H-like"/>
    <property type="match status" value="1"/>
</dbReference>
<feature type="compositionally biased region" description="Polar residues" evidence="1">
    <location>
        <begin position="90"/>
        <end position="106"/>
    </location>
</feature>
<feature type="region of interest" description="Disordered" evidence="1">
    <location>
        <begin position="1"/>
        <end position="118"/>
    </location>
</feature>
<dbReference type="Gene3D" id="3.30.420.10">
    <property type="entry name" value="Ribonuclease H-like superfamily/Ribonuclease H"/>
    <property type="match status" value="1"/>
</dbReference>
<dbReference type="Pfam" id="PF02171">
    <property type="entry name" value="Piwi"/>
    <property type="match status" value="1"/>
</dbReference>
<dbReference type="InterPro" id="IPR003100">
    <property type="entry name" value="PAZ_dom"/>
</dbReference>
<evidence type="ECO:0000256" key="1">
    <source>
        <dbReference type="SAM" id="MobiDB-lite"/>
    </source>
</evidence>
<dbReference type="InterPro" id="IPR036085">
    <property type="entry name" value="PAZ_dom_sf"/>
</dbReference>
<dbReference type="InterPro" id="IPR036397">
    <property type="entry name" value="RNaseH_sf"/>
</dbReference>
<comment type="caution">
    <text evidence="4">The sequence shown here is derived from an EMBL/GenBank/DDBJ whole genome shotgun (WGS) entry which is preliminary data.</text>
</comment>
<feature type="compositionally biased region" description="Basic and acidic residues" evidence="1">
    <location>
        <begin position="107"/>
        <end position="118"/>
    </location>
</feature>
<sequence>MSFRGRSRPRFGFRGAISSSRRSSTPEPRSPPPPTVLSWIQEIEEKTTQDTSVSSAILSSSSSSLSLPSTIQSREQSLEPQQQQQRRPTSRNIPTAARSTGGTTRIQRPDYSKYPESHDYPIVRSSEYEPGKHGRKIELLANFMLLNVQPTIVHQYDLNFRFKNGEQQSGTVIPIAENERMQKFFARIIPQLVAKFIQINDNVFARLSQYVYDNGKNIYTTELIDTGILCKEFSDDINGRRKEFLVEISKVQTIDLSQIPEYYSGRISNISEVAINFLEILLQNICLKKYQFHRRNLYDCQNGLIRGPKQFIQFVQGFSTAVHRTQFGPSLNLHLKTSCMISLSAETLIQLIAMLLDGRDPRQLTSSSSSSRDLERINKILRGLDVYSRHMGRRMNYKIKGILSRKPNELSFEMRQNGNGSGGDGDGQEVRSITIKDYFMEKYHIELNNDYPVVQLIGRPNFYMPSELLIMSEKQFLNTTKIDSSIQNDLLHSSTHKPLIYLNNVTRFANEIAEIDPERMNHFGVDLQPRPVRFFGRIFDPIRCIGNQRNDRFASTISTAVGGNSSSAAKWAFFSFDERFNRRDIDSFVHELKQTSRRFGLDLSNCLEQQLVPINQQNLNDVGNVFANILQHLPSCNLLIIALPQISLLYNMVKHFGDQKFGIVTQCLNVEKAKRRNRGYVENLLLKINGKLGGQNSYIDLNVLKALPLDPTKTMAIGIDVNHPGIGEKIQSSIACTIGSLDQHFTRYTASVRAQKQEKIEMISVLEEMINELLIEYEKYNKYLPENFIIFRDGIGDGQFLLAQNEIDQIRRSIRQKVRNGKLMYIVTQKRHQTRFVLSKPSGSMDRPIYNVPSGTIVDHTIIDPNYHMFYINSHFSPLGTSRPLKYVVLHNDYERRQMSQDDIQKFCFYLCHNCTRYRGGPIAMPVPVRYADLCAYRSKLHLEGQHASRQIPLECQEEFERHIIQQLNKLVKLNDKIKNTLFYC</sequence>
<evidence type="ECO:0000259" key="2">
    <source>
        <dbReference type="PROSITE" id="PS50821"/>
    </source>
</evidence>
<reference evidence="4 5" key="2">
    <citation type="journal article" date="2022" name="Mol. Biol. Evol.">
        <title>Comparative Genomics Reveals Insights into the Divergent Evolution of Astigmatic Mites and Household Pest Adaptations.</title>
        <authorList>
            <person name="Xiong Q."/>
            <person name="Wan A.T."/>
            <person name="Liu X."/>
            <person name="Fung C.S."/>
            <person name="Xiao X."/>
            <person name="Malainual N."/>
            <person name="Hou J."/>
            <person name="Wang L."/>
            <person name="Wang M."/>
            <person name="Yang K.Y."/>
            <person name="Cui Y."/>
            <person name="Leung E.L."/>
            <person name="Nong W."/>
            <person name="Shin S.K."/>
            <person name="Au S.W."/>
            <person name="Jeong K.Y."/>
            <person name="Chew F.T."/>
            <person name="Hui J.H."/>
            <person name="Leung T.F."/>
            <person name="Tungtrongchitr A."/>
            <person name="Zhong N."/>
            <person name="Liu Z."/>
            <person name="Tsui S.K."/>
        </authorList>
    </citation>
    <scope>NUCLEOTIDE SEQUENCE [LARGE SCALE GENOMIC DNA]</scope>
    <source>
        <strain evidence="4">Derp</strain>
    </source>
</reference>
<dbReference type="Proteomes" id="UP000887458">
    <property type="component" value="Unassembled WGS sequence"/>
</dbReference>
<feature type="domain" description="PAZ" evidence="2">
    <location>
        <begin position="347"/>
        <end position="473"/>
    </location>
</feature>
<dbReference type="Pfam" id="PF02170">
    <property type="entry name" value="PAZ"/>
    <property type="match status" value="1"/>
</dbReference>
<protein>
    <submittedName>
        <fullName evidence="4">Argonaute 1</fullName>
    </submittedName>
</protein>
<reference evidence="4 5" key="1">
    <citation type="journal article" date="2018" name="J. Allergy Clin. Immunol.">
        <title>High-quality assembly of Dermatophagoides pteronyssinus genome and transcriptome reveals a wide range of novel allergens.</title>
        <authorList>
            <person name="Liu X.Y."/>
            <person name="Yang K.Y."/>
            <person name="Wang M.Q."/>
            <person name="Kwok J.S."/>
            <person name="Zeng X."/>
            <person name="Yang Z."/>
            <person name="Xiao X.J."/>
            <person name="Lau C.P."/>
            <person name="Li Y."/>
            <person name="Huang Z.M."/>
            <person name="Ba J.G."/>
            <person name="Yim A.K."/>
            <person name="Ouyang C.Y."/>
            <person name="Ngai S.M."/>
            <person name="Chan T.F."/>
            <person name="Leung E.L."/>
            <person name="Liu L."/>
            <person name="Liu Z.G."/>
            <person name="Tsui S.K."/>
        </authorList>
    </citation>
    <scope>NUCLEOTIDE SEQUENCE [LARGE SCALE GENOMIC DNA]</scope>
    <source>
        <strain evidence="4">Derp</strain>
    </source>
</reference>
<dbReference type="EMBL" id="NJHN03000128">
    <property type="protein sequence ID" value="KAH9412879.1"/>
    <property type="molecule type" value="Genomic_DNA"/>
</dbReference>
<evidence type="ECO:0000259" key="3">
    <source>
        <dbReference type="PROSITE" id="PS50822"/>
    </source>
</evidence>
<name>A0ABQ8IRD4_DERPT</name>
<gene>
    <name evidence="4" type="primary">AGO1_4</name>
    <name evidence="4" type="ORF">DERP_009861</name>
</gene>
<dbReference type="InterPro" id="IPR012337">
    <property type="entry name" value="RNaseH-like_sf"/>
</dbReference>
<feature type="compositionally biased region" description="Low complexity" evidence="1">
    <location>
        <begin position="52"/>
        <end position="87"/>
    </location>
</feature>
<dbReference type="SMART" id="SM00950">
    <property type="entry name" value="Piwi"/>
    <property type="match status" value="1"/>
</dbReference>
<dbReference type="Pfam" id="PF16486">
    <property type="entry name" value="ArgoN"/>
    <property type="match status" value="1"/>
</dbReference>
<dbReference type="InterPro" id="IPR032474">
    <property type="entry name" value="Argonaute_N"/>
</dbReference>
<dbReference type="PANTHER" id="PTHR22891">
    <property type="entry name" value="EUKARYOTIC TRANSLATION INITIATION FACTOR 2C"/>
    <property type="match status" value="1"/>
</dbReference>
<dbReference type="CDD" id="cd02846">
    <property type="entry name" value="PAZ_argonaute_like"/>
    <property type="match status" value="1"/>
</dbReference>
<organism evidence="4 5">
    <name type="scientific">Dermatophagoides pteronyssinus</name>
    <name type="common">European house dust mite</name>
    <dbReference type="NCBI Taxonomy" id="6956"/>
    <lineage>
        <taxon>Eukaryota</taxon>
        <taxon>Metazoa</taxon>
        <taxon>Ecdysozoa</taxon>
        <taxon>Arthropoda</taxon>
        <taxon>Chelicerata</taxon>
        <taxon>Arachnida</taxon>
        <taxon>Acari</taxon>
        <taxon>Acariformes</taxon>
        <taxon>Sarcoptiformes</taxon>
        <taxon>Astigmata</taxon>
        <taxon>Psoroptidia</taxon>
        <taxon>Analgoidea</taxon>
        <taxon>Pyroglyphidae</taxon>
        <taxon>Dermatophagoidinae</taxon>
        <taxon>Dermatophagoides</taxon>
    </lineage>
</organism>
<accession>A0ABQ8IRD4</accession>
<dbReference type="Gene3D" id="3.40.50.2300">
    <property type="match status" value="1"/>
</dbReference>
<dbReference type="PROSITE" id="PS50822">
    <property type="entry name" value="PIWI"/>
    <property type="match status" value="1"/>
</dbReference>
<dbReference type="SUPFAM" id="SSF101690">
    <property type="entry name" value="PAZ domain"/>
    <property type="match status" value="1"/>
</dbReference>
<evidence type="ECO:0000313" key="5">
    <source>
        <dbReference type="Proteomes" id="UP000887458"/>
    </source>
</evidence>
<dbReference type="InterPro" id="IPR003165">
    <property type="entry name" value="Piwi"/>
</dbReference>
<dbReference type="Gene3D" id="2.170.260.10">
    <property type="entry name" value="paz domain"/>
    <property type="match status" value="1"/>
</dbReference>
<proteinExistence type="predicted"/>
<evidence type="ECO:0000313" key="4">
    <source>
        <dbReference type="EMBL" id="KAH9412879.1"/>
    </source>
</evidence>
<keyword evidence="5" id="KW-1185">Reference proteome</keyword>